<dbReference type="InterPro" id="IPR029063">
    <property type="entry name" value="SAM-dependent_MTases_sf"/>
</dbReference>
<dbReference type="InterPro" id="IPR012340">
    <property type="entry name" value="NA-bd_OB-fold"/>
</dbReference>
<evidence type="ECO:0000256" key="2">
    <source>
        <dbReference type="ARBA" id="ARBA00022679"/>
    </source>
</evidence>
<evidence type="ECO:0000256" key="5">
    <source>
        <dbReference type="PROSITE-ProRule" id="PRU01024"/>
    </source>
</evidence>
<dbReference type="Gene3D" id="2.40.50.140">
    <property type="entry name" value="Nucleic acid-binding proteins"/>
    <property type="match status" value="1"/>
</dbReference>
<comment type="caution">
    <text evidence="6">The sequence shown here is derived from an EMBL/GenBank/DDBJ whole genome shotgun (WGS) entry which is preliminary data.</text>
</comment>
<gene>
    <name evidence="6" type="ORF">CVT23_04275</name>
</gene>
<evidence type="ECO:0000256" key="3">
    <source>
        <dbReference type="ARBA" id="ARBA00022691"/>
    </source>
</evidence>
<comment type="similarity">
    <text evidence="5">Belongs to the class I-like SAM-binding methyltransferase superfamily. RNA M5U methyltransferase family.</text>
</comment>
<dbReference type="AlphaFoldDB" id="A0A2M9G5B2"/>
<dbReference type="Proteomes" id="UP000229498">
    <property type="component" value="Unassembled WGS sequence"/>
</dbReference>
<dbReference type="Gene3D" id="2.40.50.1070">
    <property type="match status" value="1"/>
</dbReference>
<feature type="binding site" evidence="5">
    <location>
        <position position="284"/>
    </location>
    <ligand>
        <name>S-adenosyl-L-methionine</name>
        <dbReference type="ChEBI" id="CHEBI:59789"/>
    </ligand>
</feature>
<reference evidence="6 7" key="1">
    <citation type="submission" date="2017-11" db="EMBL/GenBank/DDBJ databases">
        <title>Draft genome sequence of Rhizobiales bacterium SY3-13.</title>
        <authorList>
            <person name="Sun C."/>
        </authorList>
    </citation>
    <scope>NUCLEOTIDE SEQUENCE [LARGE SCALE GENOMIC DNA]</scope>
    <source>
        <strain evidence="6 7">SY3-13</strain>
    </source>
</reference>
<dbReference type="Gene3D" id="3.40.50.150">
    <property type="entry name" value="Vaccinia Virus protein VP39"/>
    <property type="match status" value="1"/>
</dbReference>
<evidence type="ECO:0000256" key="1">
    <source>
        <dbReference type="ARBA" id="ARBA00022603"/>
    </source>
</evidence>
<sequence length="420" mass="45068">MEFRVETVGQAGDGVVTADGERVFVAFTAPGDLIELRVEPQTGRGSPRRGRIGRLIEGGPERVEPPCRHFGRCGGCALQHLSEGFLADWKRAAVITALGRRGFEEPPVAPTCRGGPARRRRAVFTVRADRRGAITLGFHERRGRALVDIGECPVAEPEIEALIPALKLAMEGLLRPRGEARLTVNLTDAGADLLIAGDLTESLALHERLADFAAARDLARLSLQRAGDAPTTLVERRRPELRWPPLSVTPPPGAFLQADRRMEARMRELVAEWSADAGRAADLFCGVGTLASALPLRAGDLAADSDAAAVAALKAGIDRAPGVELETAVRNLQRRPFQAGELSGFGLVMLDPPAAGAREQCEQIARSGVARVIYVSCAPATFARDARILADAGFRLAVVEPLDQFFWAPDVELAALLVRD</sequence>
<dbReference type="EMBL" id="PHIG01000012">
    <property type="protein sequence ID" value="PJK30892.1"/>
    <property type="molecule type" value="Genomic_DNA"/>
</dbReference>
<evidence type="ECO:0000313" key="7">
    <source>
        <dbReference type="Proteomes" id="UP000229498"/>
    </source>
</evidence>
<dbReference type="RefSeq" id="WP_109792183.1">
    <property type="nucleotide sequence ID" value="NZ_PHIG01000012.1"/>
</dbReference>
<dbReference type="Pfam" id="PF05958">
    <property type="entry name" value="tRNA_U5-meth_tr"/>
    <property type="match status" value="1"/>
</dbReference>
<proteinExistence type="inferred from homology"/>
<evidence type="ECO:0000313" key="6">
    <source>
        <dbReference type="EMBL" id="PJK30892.1"/>
    </source>
</evidence>
<dbReference type="OrthoDB" id="9804590at2"/>
<keyword evidence="3 5" id="KW-0949">S-adenosyl-L-methionine</keyword>
<dbReference type="PROSITE" id="PS51687">
    <property type="entry name" value="SAM_MT_RNA_M5U"/>
    <property type="match status" value="1"/>
</dbReference>
<dbReference type="InterPro" id="IPR010280">
    <property type="entry name" value="U5_MeTrfase_fam"/>
</dbReference>
<dbReference type="PANTHER" id="PTHR11061:SF30">
    <property type="entry name" value="TRNA (URACIL(54)-C(5))-METHYLTRANSFERASE"/>
    <property type="match status" value="1"/>
</dbReference>
<evidence type="ECO:0000256" key="4">
    <source>
        <dbReference type="ARBA" id="ARBA00023014"/>
    </source>
</evidence>
<organism evidence="6 7">
    <name type="scientific">Minwuia thermotolerans</name>
    <dbReference type="NCBI Taxonomy" id="2056226"/>
    <lineage>
        <taxon>Bacteria</taxon>
        <taxon>Pseudomonadati</taxon>
        <taxon>Pseudomonadota</taxon>
        <taxon>Alphaproteobacteria</taxon>
        <taxon>Minwuiales</taxon>
        <taxon>Minwuiaceae</taxon>
        <taxon>Minwuia</taxon>
    </lineage>
</organism>
<name>A0A2M9G5B2_9PROT</name>
<dbReference type="GO" id="GO:0051536">
    <property type="term" value="F:iron-sulfur cluster binding"/>
    <property type="evidence" value="ECO:0007669"/>
    <property type="project" value="UniProtKB-KW"/>
</dbReference>
<dbReference type="PANTHER" id="PTHR11061">
    <property type="entry name" value="RNA M5U METHYLTRANSFERASE"/>
    <property type="match status" value="1"/>
</dbReference>
<keyword evidence="4" id="KW-0411">Iron-sulfur</keyword>
<feature type="binding site" evidence="5">
    <location>
        <position position="257"/>
    </location>
    <ligand>
        <name>S-adenosyl-L-methionine</name>
        <dbReference type="ChEBI" id="CHEBI:59789"/>
    </ligand>
</feature>
<dbReference type="SUPFAM" id="SSF53335">
    <property type="entry name" value="S-adenosyl-L-methionine-dependent methyltransferases"/>
    <property type="match status" value="1"/>
</dbReference>
<dbReference type="GO" id="GO:0070475">
    <property type="term" value="P:rRNA base methylation"/>
    <property type="evidence" value="ECO:0007669"/>
    <property type="project" value="TreeGrafter"/>
</dbReference>
<feature type="binding site" evidence="5">
    <location>
        <position position="351"/>
    </location>
    <ligand>
        <name>S-adenosyl-L-methionine</name>
        <dbReference type="ChEBI" id="CHEBI:59789"/>
    </ligand>
</feature>
<keyword evidence="4" id="KW-0479">Metal-binding</keyword>
<accession>A0A2M9G5B2</accession>
<feature type="binding site" evidence="5">
    <location>
        <position position="304"/>
    </location>
    <ligand>
        <name>S-adenosyl-L-methionine</name>
        <dbReference type="ChEBI" id="CHEBI:59789"/>
    </ligand>
</feature>
<protein>
    <submittedName>
        <fullName evidence="6">RNA methyltransferase</fullName>
    </submittedName>
</protein>
<dbReference type="GO" id="GO:0070041">
    <property type="term" value="F:rRNA (uridine-C5-)-methyltransferase activity"/>
    <property type="evidence" value="ECO:0007669"/>
    <property type="project" value="TreeGrafter"/>
</dbReference>
<keyword evidence="4" id="KW-0408">Iron</keyword>
<keyword evidence="7" id="KW-1185">Reference proteome</keyword>
<feature type="active site" description="Nucleophile" evidence="5">
    <location>
        <position position="377"/>
    </location>
</feature>
<keyword evidence="1 5" id="KW-0489">Methyltransferase</keyword>
<keyword evidence="2 5" id="KW-0808">Transferase</keyword>